<keyword evidence="6" id="KW-1185">Reference proteome</keyword>
<organism evidence="5 6">
    <name type="scientific">Undibacterium terreum</name>
    <dbReference type="NCBI Taxonomy" id="1224302"/>
    <lineage>
        <taxon>Bacteria</taxon>
        <taxon>Pseudomonadati</taxon>
        <taxon>Pseudomonadota</taxon>
        <taxon>Betaproteobacteria</taxon>
        <taxon>Burkholderiales</taxon>
        <taxon>Oxalobacteraceae</taxon>
        <taxon>Undibacterium</taxon>
    </lineage>
</organism>
<protein>
    <submittedName>
        <fullName evidence="5">AraC family transcriptional regulator</fullName>
    </submittedName>
</protein>
<keyword evidence="1" id="KW-0805">Transcription regulation</keyword>
<dbReference type="Pfam" id="PF06445">
    <property type="entry name" value="GyrI-like"/>
    <property type="match status" value="1"/>
</dbReference>
<name>A0A916XHI4_9BURK</name>
<keyword evidence="2" id="KW-0238">DNA-binding</keyword>
<dbReference type="GO" id="GO:0003700">
    <property type="term" value="F:DNA-binding transcription factor activity"/>
    <property type="evidence" value="ECO:0007669"/>
    <property type="project" value="InterPro"/>
</dbReference>
<dbReference type="PRINTS" id="PR00032">
    <property type="entry name" value="HTHARAC"/>
</dbReference>
<dbReference type="InterPro" id="IPR020449">
    <property type="entry name" value="Tscrpt_reg_AraC-type_HTH"/>
</dbReference>
<accession>A0A916XHI4</accession>
<dbReference type="InterPro" id="IPR011256">
    <property type="entry name" value="Reg_factor_effector_dom_sf"/>
</dbReference>
<dbReference type="EMBL" id="BMED01000001">
    <property type="protein sequence ID" value="GGC70843.1"/>
    <property type="molecule type" value="Genomic_DNA"/>
</dbReference>
<dbReference type="Proteomes" id="UP000637423">
    <property type="component" value="Unassembled WGS sequence"/>
</dbReference>
<dbReference type="SUPFAM" id="SSF46689">
    <property type="entry name" value="Homeodomain-like"/>
    <property type="match status" value="2"/>
</dbReference>
<dbReference type="SUPFAM" id="SSF55136">
    <property type="entry name" value="Probable bacterial effector-binding domain"/>
    <property type="match status" value="1"/>
</dbReference>
<dbReference type="Pfam" id="PF12833">
    <property type="entry name" value="HTH_18"/>
    <property type="match status" value="1"/>
</dbReference>
<feature type="domain" description="HTH araC/xylS-type" evidence="4">
    <location>
        <begin position="15"/>
        <end position="113"/>
    </location>
</feature>
<evidence type="ECO:0000256" key="3">
    <source>
        <dbReference type="ARBA" id="ARBA00023163"/>
    </source>
</evidence>
<sequence length="286" mass="32113">MENHSQLGSYENRFKRVTSYIYEHLAEDLDLIKLADIACMSAYHWHRIYHAMHGETLAATVKRLRLHRAAGFLVHSDLPVDQVAVKSGYANLQSFTRIFHSVYGMPPARYRKEGSHTVFQQQQANRSSHMYPVEIKTVPAIQAVTVDHTGSYMDIGKAFETMYGCLASRQLFRPGMRSIGIYLDDPFSVEEAALRSKAGVVFEGPIPAEALLAPLAASDVAGGTYAVLRYKGPYADMRVAYQWLYGEWLAQSGKEAADAPAFEEYLNNPRDTAPTELLTDIYLPLR</sequence>
<reference evidence="5" key="2">
    <citation type="submission" date="2020-09" db="EMBL/GenBank/DDBJ databases">
        <authorList>
            <person name="Sun Q."/>
            <person name="Zhou Y."/>
        </authorList>
    </citation>
    <scope>NUCLEOTIDE SEQUENCE</scope>
    <source>
        <strain evidence="5">CGMCC 1.10998</strain>
    </source>
</reference>
<evidence type="ECO:0000313" key="6">
    <source>
        <dbReference type="Proteomes" id="UP000637423"/>
    </source>
</evidence>
<evidence type="ECO:0000256" key="2">
    <source>
        <dbReference type="ARBA" id="ARBA00023125"/>
    </source>
</evidence>
<dbReference type="InterPro" id="IPR018060">
    <property type="entry name" value="HTH_AraC"/>
</dbReference>
<dbReference type="InterPro" id="IPR009057">
    <property type="entry name" value="Homeodomain-like_sf"/>
</dbReference>
<reference evidence="5" key="1">
    <citation type="journal article" date="2014" name="Int. J. Syst. Evol. Microbiol.">
        <title>Complete genome sequence of Corynebacterium casei LMG S-19264T (=DSM 44701T), isolated from a smear-ripened cheese.</title>
        <authorList>
            <consortium name="US DOE Joint Genome Institute (JGI-PGF)"/>
            <person name="Walter F."/>
            <person name="Albersmeier A."/>
            <person name="Kalinowski J."/>
            <person name="Ruckert C."/>
        </authorList>
    </citation>
    <scope>NUCLEOTIDE SEQUENCE</scope>
    <source>
        <strain evidence="5">CGMCC 1.10998</strain>
    </source>
</reference>
<dbReference type="PROSITE" id="PS01124">
    <property type="entry name" value="HTH_ARAC_FAMILY_2"/>
    <property type="match status" value="1"/>
</dbReference>
<dbReference type="AlphaFoldDB" id="A0A916XHI4"/>
<dbReference type="InterPro" id="IPR050908">
    <property type="entry name" value="SmbC-like"/>
</dbReference>
<comment type="caution">
    <text evidence="5">The sequence shown here is derived from an EMBL/GenBank/DDBJ whole genome shotgun (WGS) entry which is preliminary data.</text>
</comment>
<dbReference type="Gene3D" id="3.20.80.10">
    <property type="entry name" value="Regulatory factor, effector binding domain"/>
    <property type="match status" value="1"/>
</dbReference>
<dbReference type="SMART" id="SM00342">
    <property type="entry name" value="HTH_ARAC"/>
    <property type="match status" value="1"/>
</dbReference>
<gene>
    <name evidence="5" type="ORF">GCM10011396_17470</name>
</gene>
<evidence type="ECO:0000256" key="1">
    <source>
        <dbReference type="ARBA" id="ARBA00023015"/>
    </source>
</evidence>
<evidence type="ECO:0000313" key="5">
    <source>
        <dbReference type="EMBL" id="GGC70843.1"/>
    </source>
</evidence>
<dbReference type="RefSeq" id="WP_188565510.1">
    <property type="nucleotide sequence ID" value="NZ_BMED01000001.1"/>
</dbReference>
<keyword evidence="3" id="KW-0804">Transcription</keyword>
<proteinExistence type="predicted"/>
<dbReference type="PANTHER" id="PTHR40055">
    <property type="entry name" value="TRANSCRIPTIONAL REGULATOR YGIV-RELATED"/>
    <property type="match status" value="1"/>
</dbReference>
<dbReference type="PANTHER" id="PTHR40055:SF1">
    <property type="entry name" value="TRANSCRIPTIONAL REGULATOR YGIV-RELATED"/>
    <property type="match status" value="1"/>
</dbReference>
<evidence type="ECO:0000259" key="4">
    <source>
        <dbReference type="PROSITE" id="PS01124"/>
    </source>
</evidence>
<dbReference type="SMART" id="SM00871">
    <property type="entry name" value="AraC_E_bind"/>
    <property type="match status" value="1"/>
</dbReference>
<dbReference type="InterPro" id="IPR029442">
    <property type="entry name" value="GyrI-like"/>
</dbReference>
<dbReference type="Gene3D" id="1.10.10.60">
    <property type="entry name" value="Homeodomain-like"/>
    <property type="match status" value="1"/>
</dbReference>
<dbReference type="InterPro" id="IPR010499">
    <property type="entry name" value="AraC_E-bd"/>
</dbReference>
<dbReference type="GO" id="GO:0043565">
    <property type="term" value="F:sequence-specific DNA binding"/>
    <property type="evidence" value="ECO:0007669"/>
    <property type="project" value="InterPro"/>
</dbReference>